<dbReference type="AlphaFoldDB" id="A0A6J5Y6T4"/>
<keyword evidence="3" id="KW-1185">Reference proteome</keyword>
<reference evidence="3" key="1">
    <citation type="journal article" date="2020" name="Genome Biol.">
        <title>Gamete binning: chromosome-level and haplotype-resolved genome assembly enabled by high-throughput single-cell sequencing of gamete genomes.</title>
        <authorList>
            <person name="Campoy J.A."/>
            <person name="Sun H."/>
            <person name="Goel M."/>
            <person name="Jiao W.-B."/>
            <person name="Folz-Donahue K."/>
            <person name="Wang N."/>
            <person name="Rubio M."/>
            <person name="Liu C."/>
            <person name="Kukat C."/>
            <person name="Ruiz D."/>
            <person name="Huettel B."/>
            <person name="Schneeberger K."/>
        </authorList>
    </citation>
    <scope>NUCLEOTIDE SEQUENCE [LARGE SCALE GENOMIC DNA]</scope>
    <source>
        <strain evidence="3">cv. Rojo Pasion</strain>
    </source>
</reference>
<feature type="compositionally biased region" description="Polar residues" evidence="1">
    <location>
        <begin position="53"/>
        <end position="65"/>
    </location>
</feature>
<dbReference type="OrthoDB" id="1747867at2759"/>
<evidence type="ECO:0000313" key="2">
    <source>
        <dbReference type="EMBL" id="CAB4320107.1"/>
    </source>
</evidence>
<dbReference type="Proteomes" id="UP000507245">
    <property type="component" value="Unassembled WGS sequence"/>
</dbReference>
<name>A0A6J5Y6T4_PRUAR</name>
<dbReference type="EMBL" id="CAEKKB010000008">
    <property type="protein sequence ID" value="CAB4320107.1"/>
    <property type="molecule type" value="Genomic_DNA"/>
</dbReference>
<accession>A0A6J5Y6T4</accession>
<evidence type="ECO:0000256" key="1">
    <source>
        <dbReference type="SAM" id="MobiDB-lite"/>
    </source>
</evidence>
<organism evidence="2 3">
    <name type="scientific">Prunus armeniaca</name>
    <name type="common">Apricot</name>
    <name type="synonym">Armeniaca vulgaris</name>
    <dbReference type="NCBI Taxonomy" id="36596"/>
    <lineage>
        <taxon>Eukaryota</taxon>
        <taxon>Viridiplantae</taxon>
        <taxon>Streptophyta</taxon>
        <taxon>Embryophyta</taxon>
        <taxon>Tracheophyta</taxon>
        <taxon>Spermatophyta</taxon>
        <taxon>Magnoliopsida</taxon>
        <taxon>eudicotyledons</taxon>
        <taxon>Gunneridae</taxon>
        <taxon>Pentapetalae</taxon>
        <taxon>rosids</taxon>
        <taxon>fabids</taxon>
        <taxon>Rosales</taxon>
        <taxon>Rosaceae</taxon>
        <taxon>Amygdaloideae</taxon>
        <taxon>Amygdaleae</taxon>
        <taxon>Prunus</taxon>
    </lineage>
</organism>
<protein>
    <submittedName>
        <fullName evidence="2">Uncharacterized protein</fullName>
    </submittedName>
</protein>
<sequence>MGQLDSALIAREKGALPTQTEVNPRNQEQVKAITLKNGREMESVPEAKIPKIAQNSKTAPSSETTKILKAPPIAPSKLFPEPVKAYVPPISFPQRLKKDKKDN</sequence>
<gene>
    <name evidence="2" type="ORF">ORAREDHAP_LOCUS48590</name>
</gene>
<proteinExistence type="predicted"/>
<feature type="region of interest" description="Disordered" evidence="1">
    <location>
        <begin position="38"/>
        <end position="65"/>
    </location>
</feature>
<evidence type="ECO:0000313" key="3">
    <source>
        <dbReference type="Proteomes" id="UP000507245"/>
    </source>
</evidence>